<dbReference type="GO" id="GO:0009269">
    <property type="term" value="P:response to desiccation"/>
    <property type="evidence" value="ECO:0007669"/>
    <property type="project" value="InterPro"/>
</dbReference>
<evidence type="ECO:0000313" key="3">
    <source>
        <dbReference type="Proteomes" id="UP000189462"/>
    </source>
</evidence>
<comment type="caution">
    <text evidence="2">The sequence shown here is derived from an EMBL/GenBank/DDBJ whole genome shotgun (WGS) entry which is preliminary data.</text>
</comment>
<dbReference type="AlphaFoldDB" id="A0A1V3NT41"/>
<sequence length="159" mass="17678">MIVFRRCGSVLFLLLYLVLLHGCASMLARTEPPRVHLVGLQLQQMDLFEQRYLVRLRVQNPNDFPLRVRGLDFRVDIDGERFADGVSNRPLEVPAFGEALAEVEVSSSLWSLARRLRDAGEAGVGAMEYRLHGRVALTGYAVPLGFESSGNLGALVPVR</sequence>
<dbReference type="EMBL" id="MVBK01000010">
    <property type="protein sequence ID" value="OOG28123.1"/>
    <property type="molecule type" value="Genomic_DNA"/>
</dbReference>
<name>A0A1V3NT41_9GAMM</name>
<dbReference type="Proteomes" id="UP000189462">
    <property type="component" value="Unassembled WGS sequence"/>
</dbReference>
<dbReference type="Pfam" id="PF03168">
    <property type="entry name" value="LEA_2"/>
    <property type="match status" value="1"/>
</dbReference>
<keyword evidence="3" id="KW-1185">Reference proteome</keyword>
<evidence type="ECO:0000259" key="1">
    <source>
        <dbReference type="SMART" id="SM00769"/>
    </source>
</evidence>
<dbReference type="SMART" id="SM00769">
    <property type="entry name" value="WHy"/>
    <property type="match status" value="1"/>
</dbReference>
<proteinExistence type="predicted"/>
<organism evidence="2 3">
    <name type="scientific">Thioalkalivibrio denitrificans</name>
    <dbReference type="NCBI Taxonomy" id="108003"/>
    <lineage>
        <taxon>Bacteria</taxon>
        <taxon>Pseudomonadati</taxon>
        <taxon>Pseudomonadota</taxon>
        <taxon>Gammaproteobacteria</taxon>
        <taxon>Chromatiales</taxon>
        <taxon>Ectothiorhodospiraceae</taxon>
        <taxon>Thioalkalivibrio</taxon>
    </lineage>
</organism>
<dbReference type="InterPro" id="IPR013990">
    <property type="entry name" value="WHy-dom"/>
</dbReference>
<accession>A0A1V3NT41</accession>
<dbReference type="STRING" id="108003.B1C78_02075"/>
<dbReference type="InterPro" id="IPR004864">
    <property type="entry name" value="LEA_2"/>
</dbReference>
<protein>
    <recommendedName>
        <fullName evidence="1">Water stress and hypersensitive response domain-containing protein</fullName>
    </recommendedName>
</protein>
<feature type="domain" description="Water stress and hypersensitive response" evidence="1">
    <location>
        <begin position="35"/>
        <end position="155"/>
    </location>
</feature>
<gene>
    <name evidence="2" type="ORF">B1C78_02075</name>
</gene>
<dbReference type="OrthoDB" id="6196336at2"/>
<dbReference type="SUPFAM" id="SSF117070">
    <property type="entry name" value="LEA14-like"/>
    <property type="match status" value="1"/>
</dbReference>
<evidence type="ECO:0000313" key="2">
    <source>
        <dbReference type="EMBL" id="OOG28123.1"/>
    </source>
</evidence>
<dbReference type="Gene3D" id="2.60.40.1820">
    <property type="match status" value="1"/>
</dbReference>
<reference evidence="2 3" key="1">
    <citation type="submission" date="2017-02" db="EMBL/GenBank/DDBJ databases">
        <title>Genomic diversity within the haloalkaliphilic genus Thioalkalivibrio.</title>
        <authorList>
            <person name="Ahn A.-C."/>
            <person name="Meier-Kolthoff J."/>
            <person name="Overmars L."/>
            <person name="Richter M."/>
            <person name="Woyke T."/>
            <person name="Sorokin D.Y."/>
            <person name="Muyzer G."/>
        </authorList>
    </citation>
    <scope>NUCLEOTIDE SEQUENCE [LARGE SCALE GENOMIC DNA]</scope>
    <source>
        <strain evidence="2 3">ALJD</strain>
    </source>
</reference>